<feature type="transmembrane region" description="Helical" evidence="7">
    <location>
        <begin position="6"/>
        <end position="26"/>
    </location>
</feature>
<feature type="compositionally biased region" description="Acidic residues" evidence="6">
    <location>
        <begin position="58"/>
        <end position="71"/>
    </location>
</feature>
<dbReference type="GO" id="GO:0006570">
    <property type="term" value="P:tyrosine metabolic process"/>
    <property type="evidence" value="ECO:0007669"/>
    <property type="project" value="TreeGrafter"/>
</dbReference>
<keyword evidence="3" id="KW-0285">Flavoprotein</keyword>
<dbReference type="GO" id="GO:0140616">
    <property type="term" value="F:iodotyrosine deiodinase activity"/>
    <property type="evidence" value="ECO:0007669"/>
    <property type="project" value="UniProtKB-ARBA"/>
</dbReference>
<dbReference type="PANTHER" id="PTHR23026:SF90">
    <property type="entry name" value="IODOTYROSINE DEIODINASE 1"/>
    <property type="match status" value="1"/>
</dbReference>
<comment type="cofactor">
    <cofactor evidence="1">
        <name>FMN</name>
        <dbReference type="ChEBI" id="CHEBI:58210"/>
    </cofactor>
</comment>
<dbReference type="EMBL" id="VCGU01000007">
    <property type="protein sequence ID" value="TRY73260.1"/>
    <property type="molecule type" value="Genomic_DNA"/>
</dbReference>
<comment type="caution">
    <text evidence="9">The sequence shown here is derived from an EMBL/GenBank/DDBJ whole genome shotgun (WGS) entry which is preliminary data.</text>
</comment>
<dbReference type="PANTHER" id="PTHR23026">
    <property type="entry name" value="NADPH NITROREDUCTASE"/>
    <property type="match status" value="1"/>
</dbReference>
<accession>A0A553P6L2</accession>
<keyword evidence="10" id="KW-1185">Reference proteome</keyword>
<dbReference type="InterPro" id="IPR050627">
    <property type="entry name" value="Nitroreductase/BluB"/>
</dbReference>
<dbReference type="InterPro" id="IPR029479">
    <property type="entry name" value="Nitroreductase"/>
</dbReference>
<dbReference type="GO" id="GO:0032553">
    <property type="term" value="F:ribonucleotide binding"/>
    <property type="evidence" value="ECO:0007669"/>
    <property type="project" value="UniProtKB-ARBA"/>
</dbReference>
<gene>
    <name evidence="9" type="ORF">TCAL_03358</name>
</gene>
<evidence type="ECO:0000259" key="8">
    <source>
        <dbReference type="Pfam" id="PF00881"/>
    </source>
</evidence>
<keyword evidence="5" id="KW-0560">Oxidoreductase</keyword>
<feature type="region of interest" description="Disordered" evidence="6">
    <location>
        <begin position="52"/>
        <end position="79"/>
    </location>
</feature>
<dbReference type="STRING" id="6832.A0A553P6L2"/>
<dbReference type="CDD" id="cd02144">
    <property type="entry name" value="iodotyrosine_dehalogenase"/>
    <property type="match status" value="1"/>
</dbReference>
<evidence type="ECO:0000256" key="1">
    <source>
        <dbReference type="ARBA" id="ARBA00001917"/>
    </source>
</evidence>
<proteinExistence type="inferred from homology"/>
<dbReference type="Pfam" id="PF00881">
    <property type="entry name" value="Nitroreductase"/>
    <property type="match status" value="1"/>
</dbReference>
<dbReference type="InterPro" id="IPR000415">
    <property type="entry name" value="Nitroreductase-like"/>
</dbReference>
<keyword evidence="7" id="KW-0812">Transmembrane</keyword>
<evidence type="ECO:0000256" key="3">
    <source>
        <dbReference type="ARBA" id="ARBA00022630"/>
    </source>
</evidence>
<dbReference type="GO" id="GO:0005886">
    <property type="term" value="C:plasma membrane"/>
    <property type="evidence" value="ECO:0007669"/>
    <property type="project" value="TreeGrafter"/>
</dbReference>
<dbReference type="Gene3D" id="3.40.109.10">
    <property type="entry name" value="NADH Oxidase"/>
    <property type="match status" value="1"/>
</dbReference>
<comment type="similarity">
    <text evidence="2">Belongs to the nitroreductase family.</text>
</comment>
<dbReference type="SUPFAM" id="SSF55469">
    <property type="entry name" value="FMN-dependent nitroreductase-like"/>
    <property type="match status" value="1"/>
</dbReference>
<evidence type="ECO:0000313" key="10">
    <source>
        <dbReference type="Proteomes" id="UP000318571"/>
    </source>
</evidence>
<name>A0A553P6L2_TIGCA</name>
<keyword evidence="7" id="KW-0472">Membrane</keyword>
<keyword evidence="7" id="KW-1133">Transmembrane helix</keyword>
<evidence type="ECO:0000313" key="9">
    <source>
        <dbReference type="EMBL" id="TRY73260.1"/>
    </source>
</evidence>
<sequence length="293" mass="33477">MAGIVVSALVLYWPYLVILALTFELLRPHFQKKKTRAFPDLKAKKVTDVYEKRKEAADDSDNEGDDGDDDEYKPPIAPDVPFVPYTAPRYSEKEMLERSQAFFEEMNQRRTIRFYSDRPVPMEVMESIIRTAGTSPSGAHTEPWTYVVLKEDIRAIVEAEEEINYTKRMAGQWTADLKFVRTEWTKPYLTEAPYIVLLFKQVYGLMPRGRKKNHYYNEISCSISCGLFLAAVHHAGLATLTSTPMNCGPALRQLLNRPENEKLLLLLPVGYPSDDAMVPGIGRKPLDEIMVSY</sequence>
<dbReference type="AlphaFoldDB" id="A0A553P6L2"/>
<evidence type="ECO:0000256" key="6">
    <source>
        <dbReference type="SAM" id="MobiDB-lite"/>
    </source>
</evidence>
<evidence type="ECO:0000256" key="5">
    <source>
        <dbReference type="ARBA" id="ARBA00023002"/>
    </source>
</evidence>
<organism evidence="9 10">
    <name type="scientific">Tigriopus californicus</name>
    <name type="common">Marine copepod</name>
    <dbReference type="NCBI Taxonomy" id="6832"/>
    <lineage>
        <taxon>Eukaryota</taxon>
        <taxon>Metazoa</taxon>
        <taxon>Ecdysozoa</taxon>
        <taxon>Arthropoda</taxon>
        <taxon>Crustacea</taxon>
        <taxon>Multicrustacea</taxon>
        <taxon>Hexanauplia</taxon>
        <taxon>Copepoda</taxon>
        <taxon>Harpacticoida</taxon>
        <taxon>Harpacticidae</taxon>
        <taxon>Tigriopus</taxon>
    </lineage>
</organism>
<evidence type="ECO:0000256" key="4">
    <source>
        <dbReference type="ARBA" id="ARBA00022643"/>
    </source>
</evidence>
<dbReference type="FunFam" id="3.40.109.10:FF:000004">
    <property type="entry name" value="Iodotyrosine deiodinase 1"/>
    <property type="match status" value="1"/>
</dbReference>
<feature type="domain" description="Nitroreductase" evidence="8">
    <location>
        <begin position="108"/>
        <end position="271"/>
    </location>
</feature>
<evidence type="ECO:0000256" key="7">
    <source>
        <dbReference type="SAM" id="Phobius"/>
    </source>
</evidence>
<keyword evidence="4" id="KW-0288">FMN</keyword>
<protein>
    <recommendedName>
        <fullName evidence="8">Nitroreductase domain-containing protein</fullName>
    </recommendedName>
</protein>
<dbReference type="Proteomes" id="UP000318571">
    <property type="component" value="Chromosome 3"/>
</dbReference>
<dbReference type="OMA" id="GANHQPW"/>
<reference evidence="9 10" key="1">
    <citation type="journal article" date="2018" name="Nat. Ecol. Evol.">
        <title>Genomic signatures of mitonuclear coevolution across populations of Tigriopus californicus.</title>
        <authorList>
            <person name="Barreto F.S."/>
            <person name="Watson E.T."/>
            <person name="Lima T.G."/>
            <person name="Willett C.S."/>
            <person name="Edmands S."/>
            <person name="Li W."/>
            <person name="Burton R.S."/>
        </authorList>
    </citation>
    <scope>NUCLEOTIDE SEQUENCE [LARGE SCALE GENOMIC DNA]</scope>
    <source>
        <strain evidence="9 10">San Diego</strain>
    </source>
</reference>
<evidence type="ECO:0000256" key="2">
    <source>
        <dbReference type="ARBA" id="ARBA00007118"/>
    </source>
</evidence>